<dbReference type="GO" id="GO:0042273">
    <property type="term" value="P:ribosomal large subunit biogenesis"/>
    <property type="evidence" value="ECO:0007669"/>
    <property type="project" value="TreeGrafter"/>
</dbReference>
<dbReference type="PANTHER" id="PTHR11127:SF2">
    <property type="entry name" value="LARGE RIBOSOMAL SUBUNIT PROTEIN EL14"/>
    <property type="match status" value="1"/>
</dbReference>
<dbReference type="InterPro" id="IPR008991">
    <property type="entry name" value="Translation_prot_SH3-like_sf"/>
</dbReference>
<keyword evidence="9" id="KW-1185">Reference proteome</keyword>
<dbReference type="CDD" id="cd23702">
    <property type="entry name" value="eL14"/>
    <property type="match status" value="1"/>
</dbReference>
<sequence>QPFERFVQTGRIAKASAGPLKGRLVAIVDVIDQNRVLVDGPLTGVPRQEYRLSNLHLTKYRIKFPFTAPTRIVRKAWVDSDLKAQWKVSPWSVKAQNICKRSQLSDFDRFKLRYAKRQRNKLLTIAFNTLKKRTKFDGTPRVLKKDRRERLRAEKAKGGKKAAAKK</sequence>
<name>A0AAD4JYV8_9MUSC</name>
<dbReference type="InterPro" id="IPR002784">
    <property type="entry name" value="Ribosomal_eL14_dom"/>
</dbReference>
<evidence type="ECO:0000259" key="7">
    <source>
        <dbReference type="Pfam" id="PF01929"/>
    </source>
</evidence>
<evidence type="ECO:0000256" key="2">
    <source>
        <dbReference type="ARBA" id="ARBA00022980"/>
    </source>
</evidence>
<evidence type="ECO:0000256" key="1">
    <source>
        <dbReference type="ARBA" id="ARBA00006592"/>
    </source>
</evidence>
<dbReference type="GO" id="GO:0003735">
    <property type="term" value="F:structural constituent of ribosome"/>
    <property type="evidence" value="ECO:0007669"/>
    <property type="project" value="InterPro"/>
</dbReference>
<evidence type="ECO:0000313" key="8">
    <source>
        <dbReference type="EMBL" id="KAH8366132.1"/>
    </source>
</evidence>
<dbReference type="GO" id="GO:0022625">
    <property type="term" value="C:cytosolic large ribosomal subunit"/>
    <property type="evidence" value="ECO:0007669"/>
    <property type="project" value="TreeGrafter"/>
</dbReference>
<dbReference type="PANTHER" id="PTHR11127">
    <property type="entry name" value="60S RIBOSOMAL PROTEIN L14"/>
    <property type="match status" value="1"/>
</dbReference>
<dbReference type="GO" id="GO:0003723">
    <property type="term" value="F:RNA binding"/>
    <property type="evidence" value="ECO:0007669"/>
    <property type="project" value="InterPro"/>
</dbReference>
<feature type="domain" description="Large ribosomal subunit protein eL14" evidence="7">
    <location>
        <begin position="46"/>
        <end position="120"/>
    </location>
</feature>
<evidence type="ECO:0000313" key="9">
    <source>
        <dbReference type="Proteomes" id="UP001200034"/>
    </source>
</evidence>
<feature type="region of interest" description="Disordered" evidence="6">
    <location>
        <begin position="138"/>
        <end position="166"/>
    </location>
</feature>
<dbReference type="InterPro" id="IPR039660">
    <property type="entry name" value="Ribosomal_eL14"/>
</dbReference>
<evidence type="ECO:0000256" key="4">
    <source>
        <dbReference type="ARBA" id="ARBA00035215"/>
    </source>
</evidence>
<keyword evidence="3" id="KW-0687">Ribonucleoprotein</keyword>
<dbReference type="Proteomes" id="UP001200034">
    <property type="component" value="Unassembled WGS sequence"/>
</dbReference>
<dbReference type="InterPro" id="IPR014722">
    <property type="entry name" value="Rib_uL2_dom2"/>
</dbReference>
<dbReference type="Gene3D" id="2.30.30.30">
    <property type="match status" value="1"/>
</dbReference>
<comment type="caution">
    <text evidence="8">The sequence shown here is derived from an EMBL/GenBank/DDBJ whole genome shotgun (WGS) entry which is preliminary data.</text>
</comment>
<reference evidence="8" key="1">
    <citation type="journal article" date="2021" name="Mol. Ecol. Resour.">
        <title>Phylogenomic analyses of the genus Drosophila reveals genomic signals of climate adaptation.</title>
        <authorList>
            <person name="Li F."/>
            <person name="Rane R.V."/>
            <person name="Luria V."/>
            <person name="Xiong Z."/>
            <person name="Chen J."/>
            <person name="Li Z."/>
            <person name="Catullo R.A."/>
            <person name="Griffin P.C."/>
            <person name="Schiffer M."/>
            <person name="Pearce S."/>
            <person name="Lee S.F."/>
            <person name="McElroy K."/>
            <person name="Stocker A."/>
            <person name="Shirriffs J."/>
            <person name="Cockerell F."/>
            <person name="Coppin C."/>
            <person name="Sgro C.M."/>
            <person name="Karger A."/>
            <person name="Cain J.W."/>
            <person name="Weber J.A."/>
            <person name="Santpere G."/>
            <person name="Kirschner M.W."/>
            <person name="Hoffmann A.A."/>
            <person name="Oakeshott J.G."/>
            <person name="Zhang G."/>
        </authorList>
    </citation>
    <scope>NUCLEOTIDE SEQUENCE</scope>
    <source>
        <strain evidence="8">BGI-SZ-2011g</strain>
    </source>
</reference>
<organism evidence="8 9">
    <name type="scientific">Drosophila rubida</name>
    <dbReference type="NCBI Taxonomy" id="30044"/>
    <lineage>
        <taxon>Eukaryota</taxon>
        <taxon>Metazoa</taxon>
        <taxon>Ecdysozoa</taxon>
        <taxon>Arthropoda</taxon>
        <taxon>Hexapoda</taxon>
        <taxon>Insecta</taxon>
        <taxon>Pterygota</taxon>
        <taxon>Neoptera</taxon>
        <taxon>Endopterygota</taxon>
        <taxon>Diptera</taxon>
        <taxon>Brachycera</taxon>
        <taxon>Muscomorpha</taxon>
        <taxon>Ephydroidea</taxon>
        <taxon>Drosophilidae</taxon>
        <taxon>Drosophila</taxon>
    </lineage>
</organism>
<dbReference type="GO" id="GO:0006412">
    <property type="term" value="P:translation"/>
    <property type="evidence" value="ECO:0007669"/>
    <property type="project" value="InterPro"/>
</dbReference>
<evidence type="ECO:0000256" key="3">
    <source>
        <dbReference type="ARBA" id="ARBA00023274"/>
    </source>
</evidence>
<dbReference type="Gene3D" id="6.10.250.2270">
    <property type="match status" value="1"/>
</dbReference>
<dbReference type="FunFam" id="2.30.30.30:FF:000050">
    <property type="entry name" value="60S ribosomal protein L14"/>
    <property type="match status" value="1"/>
</dbReference>
<gene>
    <name evidence="8" type="ORF">KR093_009492</name>
</gene>
<keyword evidence="2" id="KW-0689">Ribosomal protein</keyword>
<dbReference type="SUPFAM" id="SSF50104">
    <property type="entry name" value="Translation proteins SH3-like domain"/>
    <property type="match status" value="1"/>
</dbReference>
<dbReference type="Pfam" id="PF01929">
    <property type="entry name" value="Ribosomal_L14e"/>
    <property type="match status" value="1"/>
</dbReference>
<feature type="compositionally biased region" description="Basic and acidic residues" evidence="6">
    <location>
        <begin position="146"/>
        <end position="157"/>
    </location>
</feature>
<evidence type="ECO:0000256" key="6">
    <source>
        <dbReference type="SAM" id="MobiDB-lite"/>
    </source>
</evidence>
<dbReference type="EMBL" id="JAJJHW010002774">
    <property type="protein sequence ID" value="KAH8366132.1"/>
    <property type="molecule type" value="Genomic_DNA"/>
</dbReference>
<evidence type="ECO:0000256" key="5">
    <source>
        <dbReference type="ARBA" id="ARBA00035318"/>
    </source>
</evidence>
<feature type="non-terminal residue" evidence="8">
    <location>
        <position position="166"/>
    </location>
</feature>
<dbReference type="AlphaFoldDB" id="A0AAD4JYV8"/>
<comment type="similarity">
    <text evidence="1">Belongs to the eukaryotic ribosomal protein eL14 family.</text>
</comment>
<accession>A0AAD4JYV8</accession>
<protein>
    <recommendedName>
        <fullName evidence="4">Large ribosomal subunit protein eL14</fullName>
    </recommendedName>
    <alternativeName>
        <fullName evidence="5">60S ribosomal protein L14</fullName>
    </alternativeName>
</protein>
<proteinExistence type="inferred from homology"/>